<evidence type="ECO:0000313" key="1">
    <source>
        <dbReference type="EMBL" id="CAG8592114.1"/>
    </source>
</evidence>
<reference evidence="1" key="1">
    <citation type="submission" date="2021-06" db="EMBL/GenBank/DDBJ databases">
        <authorList>
            <person name="Kallberg Y."/>
            <person name="Tangrot J."/>
            <person name="Rosling A."/>
        </authorList>
    </citation>
    <scope>NUCLEOTIDE SEQUENCE</scope>
    <source>
        <strain evidence="1">CL551</strain>
    </source>
</reference>
<feature type="non-terminal residue" evidence="1">
    <location>
        <position position="1"/>
    </location>
</feature>
<comment type="caution">
    <text evidence="1">The sequence shown here is derived from an EMBL/GenBank/DDBJ whole genome shotgun (WGS) entry which is preliminary data.</text>
</comment>
<dbReference type="AlphaFoldDB" id="A0A9N9G8C2"/>
<name>A0A9N9G8C2_9GLOM</name>
<gene>
    <name evidence="1" type="ORF">AMORRO_LOCUS7393</name>
</gene>
<organism evidence="1 2">
    <name type="scientific">Acaulospora morrowiae</name>
    <dbReference type="NCBI Taxonomy" id="94023"/>
    <lineage>
        <taxon>Eukaryota</taxon>
        <taxon>Fungi</taxon>
        <taxon>Fungi incertae sedis</taxon>
        <taxon>Mucoromycota</taxon>
        <taxon>Glomeromycotina</taxon>
        <taxon>Glomeromycetes</taxon>
        <taxon>Diversisporales</taxon>
        <taxon>Acaulosporaceae</taxon>
        <taxon>Acaulospora</taxon>
    </lineage>
</organism>
<keyword evidence="2" id="KW-1185">Reference proteome</keyword>
<dbReference type="Proteomes" id="UP000789342">
    <property type="component" value="Unassembled WGS sequence"/>
</dbReference>
<evidence type="ECO:0000313" key="2">
    <source>
        <dbReference type="Proteomes" id="UP000789342"/>
    </source>
</evidence>
<proteinExistence type="predicted"/>
<protein>
    <submittedName>
        <fullName evidence="1">4991_t:CDS:1</fullName>
    </submittedName>
</protein>
<dbReference type="EMBL" id="CAJVPV010005519">
    <property type="protein sequence ID" value="CAG8592114.1"/>
    <property type="molecule type" value="Genomic_DNA"/>
</dbReference>
<accession>A0A9N9G8C2</accession>
<sequence length="55" mass="6309">LINDLEVCCCLLNGRPSLDDDLPITWLPIELSYRRRHEYSTNTKQLCIPKSAGHP</sequence>